<keyword evidence="2" id="KW-0812">Transmembrane</keyword>
<evidence type="ECO:0000313" key="3">
    <source>
        <dbReference type="Proteomes" id="UP000887540"/>
    </source>
</evidence>
<evidence type="ECO:0000313" key="4">
    <source>
        <dbReference type="WBParaSite" id="ACRNAN_scaffold15187.g9876.t1"/>
    </source>
</evidence>
<keyword evidence="1" id="KW-0175">Coiled coil</keyword>
<dbReference type="Proteomes" id="UP000887540">
    <property type="component" value="Unplaced"/>
</dbReference>
<sequence length="227" mass="26245">MAAEIFESIGRRNETLSEQLAHATAMFDEQFEQLKLAEIQINDYKLELEKQAELIEELQQQCSELESQLHQPSLYRELKEAEESICCSTYNSGDSPATSIRSSPSLLEEFSALNINFDEIRFYQTIDELRAEKFQLEEEKAQSKEDNDKKMSELQVKFAEEKAMLEEKISTLQRRSSVPSWLTILFVAILFIICARLLAFINSGDEHFTVFGTWPHTMIDYITKPPV</sequence>
<protein>
    <submittedName>
        <fullName evidence="4">Uncharacterized protein</fullName>
    </submittedName>
</protein>
<feature type="coiled-coil region" evidence="1">
    <location>
        <begin position="34"/>
        <end position="68"/>
    </location>
</feature>
<dbReference type="WBParaSite" id="ACRNAN_scaffold15187.g9876.t1">
    <property type="protein sequence ID" value="ACRNAN_scaffold15187.g9876.t1"/>
    <property type="gene ID" value="ACRNAN_scaffold15187.g9876"/>
</dbReference>
<dbReference type="AlphaFoldDB" id="A0A914CVI5"/>
<keyword evidence="2" id="KW-1133">Transmembrane helix</keyword>
<keyword evidence="2" id="KW-0472">Membrane</keyword>
<feature type="transmembrane region" description="Helical" evidence="2">
    <location>
        <begin position="178"/>
        <end position="201"/>
    </location>
</feature>
<accession>A0A914CVI5</accession>
<keyword evidence="3" id="KW-1185">Reference proteome</keyword>
<reference evidence="4" key="1">
    <citation type="submission" date="2022-11" db="UniProtKB">
        <authorList>
            <consortium name="WormBaseParasite"/>
        </authorList>
    </citation>
    <scope>IDENTIFICATION</scope>
</reference>
<proteinExistence type="predicted"/>
<feature type="coiled-coil region" evidence="1">
    <location>
        <begin position="126"/>
        <end position="175"/>
    </location>
</feature>
<evidence type="ECO:0000256" key="2">
    <source>
        <dbReference type="SAM" id="Phobius"/>
    </source>
</evidence>
<name>A0A914CVI5_9BILA</name>
<evidence type="ECO:0000256" key="1">
    <source>
        <dbReference type="SAM" id="Coils"/>
    </source>
</evidence>
<organism evidence="3 4">
    <name type="scientific">Acrobeloides nanus</name>
    <dbReference type="NCBI Taxonomy" id="290746"/>
    <lineage>
        <taxon>Eukaryota</taxon>
        <taxon>Metazoa</taxon>
        <taxon>Ecdysozoa</taxon>
        <taxon>Nematoda</taxon>
        <taxon>Chromadorea</taxon>
        <taxon>Rhabditida</taxon>
        <taxon>Tylenchina</taxon>
        <taxon>Cephalobomorpha</taxon>
        <taxon>Cephaloboidea</taxon>
        <taxon>Cephalobidae</taxon>
        <taxon>Acrobeloides</taxon>
    </lineage>
</organism>